<keyword evidence="1" id="KW-0597">Phosphoprotein</keyword>
<dbReference type="InterPro" id="IPR050595">
    <property type="entry name" value="Bact_response_regulator"/>
</dbReference>
<dbReference type="EMBL" id="BLXX01000019">
    <property type="protein sequence ID" value="GFO61778.1"/>
    <property type="molecule type" value="Genomic_DNA"/>
</dbReference>
<keyword evidence="3" id="KW-1133">Transmembrane helix</keyword>
<dbReference type="PANTHER" id="PTHR44591:SF20">
    <property type="entry name" value="PROTEIN PILH"/>
    <property type="match status" value="1"/>
</dbReference>
<evidence type="ECO:0000259" key="4">
    <source>
        <dbReference type="PROSITE" id="PS50110"/>
    </source>
</evidence>
<gene>
    <name evidence="5" type="ORF">GMST_41030</name>
</gene>
<name>A0A6V8MP07_9BACT</name>
<keyword evidence="3" id="KW-0812">Transmembrane</keyword>
<evidence type="ECO:0000256" key="2">
    <source>
        <dbReference type="PROSITE-ProRule" id="PRU00169"/>
    </source>
</evidence>
<evidence type="ECO:0000313" key="5">
    <source>
        <dbReference type="EMBL" id="GFO61778.1"/>
    </source>
</evidence>
<feature type="transmembrane region" description="Helical" evidence="3">
    <location>
        <begin position="150"/>
        <end position="170"/>
    </location>
</feature>
<dbReference type="InterPro" id="IPR011006">
    <property type="entry name" value="CheY-like_superfamily"/>
</dbReference>
<comment type="caution">
    <text evidence="5">The sequence shown here is derived from an EMBL/GenBank/DDBJ whole genome shotgun (WGS) entry which is preliminary data.</text>
</comment>
<dbReference type="PANTHER" id="PTHR44591">
    <property type="entry name" value="STRESS RESPONSE REGULATOR PROTEIN 1"/>
    <property type="match status" value="1"/>
</dbReference>
<dbReference type="RefSeq" id="WP_183356558.1">
    <property type="nucleotide sequence ID" value="NZ_BLXX01000019.1"/>
</dbReference>
<evidence type="ECO:0000313" key="6">
    <source>
        <dbReference type="Proteomes" id="UP000556026"/>
    </source>
</evidence>
<dbReference type="SUPFAM" id="SSF52172">
    <property type="entry name" value="CheY-like"/>
    <property type="match status" value="1"/>
</dbReference>
<evidence type="ECO:0000256" key="1">
    <source>
        <dbReference type="ARBA" id="ARBA00022553"/>
    </source>
</evidence>
<dbReference type="Proteomes" id="UP000556026">
    <property type="component" value="Unassembled WGS sequence"/>
</dbReference>
<evidence type="ECO:0000256" key="3">
    <source>
        <dbReference type="SAM" id="Phobius"/>
    </source>
</evidence>
<protein>
    <recommendedName>
        <fullName evidence="4">Response regulatory domain-containing protein</fullName>
    </recommendedName>
</protein>
<dbReference type="GO" id="GO:0000160">
    <property type="term" value="P:phosphorelay signal transduction system"/>
    <property type="evidence" value="ECO:0007669"/>
    <property type="project" value="InterPro"/>
</dbReference>
<organism evidence="5 6">
    <name type="scientific">Geomonas silvestris</name>
    <dbReference type="NCBI Taxonomy" id="2740184"/>
    <lineage>
        <taxon>Bacteria</taxon>
        <taxon>Pseudomonadati</taxon>
        <taxon>Thermodesulfobacteriota</taxon>
        <taxon>Desulfuromonadia</taxon>
        <taxon>Geobacterales</taxon>
        <taxon>Geobacteraceae</taxon>
        <taxon>Geomonas</taxon>
    </lineage>
</organism>
<dbReference type="Gene3D" id="3.40.50.2300">
    <property type="match status" value="1"/>
</dbReference>
<proteinExistence type="predicted"/>
<sequence>MGEREIIIADTDAKFRRRMADFFKDEGFQVGTAASADEVLARVMENRVAVLLLGSSFGDRISTTELIHLLKKCNRHLHIIMVSEALSLSQARQVRQEGIFYHALKPASSADTGELWQAVACAFEKHRTSVLADPHGPQRNQAGPGPKTRLPVKLMSCLLVATLMGASYYLLAAPSAASHGNWAMLLFLGFFALIVVGQLLPIFRIKLPARLLAGRKAPENSPRGGK</sequence>
<feature type="transmembrane region" description="Helical" evidence="3">
    <location>
        <begin position="182"/>
        <end position="203"/>
    </location>
</feature>
<comment type="caution">
    <text evidence="2">Lacks conserved residue(s) required for the propagation of feature annotation.</text>
</comment>
<dbReference type="AlphaFoldDB" id="A0A6V8MP07"/>
<accession>A0A6V8MP07</accession>
<keyword evidence="3" id="KW-0472">Membrane</keyword>
<dbReference type="SMART" id="SM00448">
    <property type="entry name" value="REC"/>
    <property type="match status" value="1"/>
</dbReference>
<keyword evidence="6" id="KW-1185">Reference proteome</keyword>
<feature type="domain" description="Response regulatory" evidence="4">
    <location>
        <begin position="5"/>
        <end position="120"/>
    </location>
</feature>
<dbReference type="PROSITE" id="PS50110">
    <property type="entry name" value="RESPONSE_REGULATORY"/>
    <property type="match status" value="1"/>
</dbReference>
<dbReference type="CDD" id="cd00156">
    <property type="entry name" value="REC"/>
    <property type="match status" value="1"/>
</dbReference>
<dbReference type="InterPro" id="IPR001789">
    <property type="entry name" value="Sig_transdc_resp-reg_receiver"/>
</dbReference>
<dbReference type="Pfam" id="PF00072">
    <property type="entry name" value="Response_reg"/>
    <property type="match status" value="1"/>
</dbReference>
<reference evidence="6" key="1">
    <citation type="submission" date="2020-06" db="EMBL/GenBank/DDBJ databases">
        <title>Draft genomic sequence of Geomonas sp. Red330.</title>
        <authorList>
            <person name="Itoh H."/>
            <person name="Zhenxing X."/>
            <person name="Ushijima N."/>
            <person name="Masuda Y."/>
            <person name="Shiratori Y."/>
            <person name="Senoo K."/>
        </authorList>
    </citation>
    <scope>NUCLEOTIDE SEQUENCE [LARGE SCALE GENOMIC DNA]</scope>
    <source>
        <strain evidence="6">Red330</strain>
    </source>
</reference>